<reference evidence="1" key="1">
    <citation type="submission" date="2019-02" db="EMBL/GenBank/DDBJ databases">
        <authorList>
            <person name="Gruber-Vodicka R. H."/>
            <person name="Seah K. B. B."/>
        </authorList>
    </citation>
    <scope>NUCLEOTIDE SEQUENCE</scope>
    <source>
        <strain evidence="3">BECK_SA2B12</strain>
        <strain evidence="1">BECK_SA2B15</strain>
        <strain evidence="2">BECK_SA2B20</strain>
    </source>
</reference>
<dbReference type="AlphaFoldDB" id="A0A450UM31"/>
<sequence length="83" mass="9660">MIHYLETGNRFTLDFGDIDEPFYMSLESMFARIIAELKKRPEKTRTAYHLRLKEVVVAATGMGWGYYDAISMLLEEYEGEQDG</sequence>
<evidence type="ECO:0000313" key="3">
    <source>
        <dbReference type="EMBL" id="VFK00881.1"/>
    </source>
</evidence>
<organism evidence="1">
    <name type="scientific">Candidatus Kentrum eta</name>
    <dbReference type="NCBI Taxonomy" id="2126337"/>
    <lineage>
        <taxon>Bacteria</taxon>
        <taxon>Pseudomonadati</taxon>
        <taxon>Pseudomonadota</taxon>
        <taxon>Gammaproteobacteria</taxon>
        <taxon>Candidatus Kentrum</taxon>
    </lineage>
</organism>
<name>A0A450UM31_9GAMM</name>
<dbReference type="EMBL" id="CAADFJ010000054">
    <property type="protein sequence ID" value="VFK00881.1"/>
    <property type="molecule type" value="Genomic_DNA"/>
</dbReference>
<proteinExistence type="predicted"/>
<evidence type="ECO:0000313" key="2">
    <source>
        <dbReference type="EMBL" id="VFJ94203.1"/>
    </source>
</evidence>
<protein>
    <submittedName>
        <fullName evidence="1">Uncharacterized protein</fullName>
    </submittedName>
</protein>
<evidence type="ECO:0000313" key="1">
    <source>
        <dbReference type="EMBL" id="VFJ93592.1"/>
    </source>
</evidence>
<accession>A0A450UM31</accession>
<dbReference type="EMBL" id="CAADFI010000057">
    <property type="protein sequence ID" value="VFJ94203.1"/>
    <property type="molecule type" value="Genomic_DNA"/>
</dbReference>
<dbReference type="EMBL" id="CAADFG010000058">
    <property type="protein sequence ID" value="VFJ93592.1"/>
    <property type="molecule type" value="Genomic_DNA"/>
</dbReference>
<gene>
    <name evidence="1" type="ORF">BECKH772A_GA0070896_1005812</name>
    <name evidence="2" type="ORF">BECKH772B_GA0070898_1005712</name>
    <name evidence="3" type="ORF">BECKH772C_GA0070978_1005412</name>
</gene>